<sequence>MAAVSSVPARPAARSRRRPSSVSAVSWGLLRWGTIALALLAVLVPFFWLVSTSFKREVDYLADPPRFLVENWTLAGYETLFSRNDLGHFFLNSVVVTLASTALAVTLGSLAAYTLARARLPFKLNGALAFWMLLTRMYPAIATAIPYFLIIRDLQLLDTRWALIVTYTAFNLPFVVWLMIGFFEEVPAELERAAMIDGCGAWQRFTRIVLPISGPALVATAILSAILAWNEFLFAVMLTRTEAKTLPVVMAGFITDKGMLWDQMTALGVVTVLPVLLFALAVQRYLVRGLTLGAVKE</sequence>
<dbReference type="SUPFAM" id="SSF161098">
    <property type="entry name" value="MetI-like"/>
    <property type="match status" value="1"/>
</dbReference>
<name>A0A6J4V9T0_9BACT</name>
<organism evidence="9">
    <name type="scientific">uncultured Thermomicrobiales bacterium</name>
    <dbReference type="NCBI Taxonomy" id="1645740"/>
    <lineage>
        <taxon>Bacteria</taxon>
        <taxon>Pseudomonadati</taxon>
        <taxon>Thermomicrobiota</taxon>
        <taxon>Thermomicrobia</taxon>
        <taxon>Thermomicrobiales</taxon>
        <taxon>environmental samples</taxon>
    </lineage>
</organism>
<dbReference type="AlphaFoldDB" id="A0A6J4V9T0"/>
<evidence type="ECO:0000313" key="9">
    <source>
        <dbReference type="EMBL" id="CAA9573366.1"/>
    </source>
</evidence>
<dbReference type="InterPro" id="IPR000515">
    <property type="entry name" value="MetI-like"/>
</dbReference>
<evidence type="ECO:0000256" key="3">
    <source>
        <dbReference type="ARBA" id="ARBA00022475"/>
    </source>
</evidence>
<gene>
    <name evidence="9" type="ORF">AVDCRST_MAG59-3812</name>
</gene>
<comment type="similarity">
    <text evidence="7">Belongs to the binding-protein-dependent transport system permease family.</text>
</comment>
<dbReference type="GO" id="GO:0005886">
    <property type="term" value="C:plasma membrane"/>
    <property type="evidence" value="ECO:0007669"/>
    <property type="project" value="UniProtKB-SubCell"/>
</dbReference>
<protein>
    <submittedName>
        <fullName evidence="9">ABC transporter, permease protein 2 (Cluster 1, maltose/g3p/polyamine/iron)</fullName>
    </submittedName>
</protein>
<accession>A0A6J4V9T0</accession>
<keyword evidence="3" id="KW-1003">Cell membrane</keyword>
<comment type="subcellular location">
    <subcellularLocation>
        <location evidence="1 7">Cell membrane</location>
        <topology evidence="1 7">Multi-pass membrane protein</topology>
    </subcellularLocation>
</comment>
<evidence type="ECO:0000256" key="7">
    <source>
        <dbReference type="RuleBase" id="RU363032"/>
    </source>
</evidence>
<evidence type="ECO:0000256" key="4">
    <source>
        <dbReference type="ARBA" id="ARBA00022692"/>
    </source>
</evidence>
<dbReference type="EMBL" id="CADCWF010000276">
    <property type="protein sequence ID" value="CAA9573366.1"/>
    <property type="molecule type" value="Genomic_DNA"/>
</dbReference>
<evidence type="ECO:0000256" key="6">
    <source>
        <dbReference type="ARBA" id="ARBA00023136"/>
    </source>
</evidence>
<dbReference type="PROSITE" id="PS50928">
    <property type="entry name" value="ABC_TM1"/>
    <property type="match status" value="1"/>
</dbReference>
<feature type="domain" description="ABC transmembrane type-1" evidence="8">
    <location>
        <begin position="90"/>
        <end position="282"/>
    </location>
</feature>
<reference evidence="9" key="1">
    <citation type="submission" date="2020-02" db="EMBL/GenBank/DDBJ databases">
        <authorList>
            <person name="Meier V. D."/>
        </authorList>
    </citation>
    <scope>NUCLEOTIDE SEQUENCE</scope>
    <source>
        <strain evidence="9">AVDCRST_MAG59</strain>
    </source>
</reference>
<feature type="transmembrane region" description="Helical" evidence="7">
    <location>
        <begin position="216"/>
        <end position="239"/>
    </location>
</feature>
<feature type="transmembrane region" description="Helical" evidence="7">
    <location>
        <begin position="128"/>
        <end position="149"/>
    </location>
</feature>
<feature type="transmembrane region" description="Helical" evidence="7">
    <location>
        <begin position="161"/>
        <end position="183"/>
    </location>
</feature>
<evidence type="ECO:0000256" key="5">
    <source>
        <dbReference type="ARBA" id="ARBA00022989"/>
    </source>
</evidence>
<dbReference type="Gene3D" id="1.10.3720.10">
    <property type="entry name" value="MetI-like"/>
    <property type="match status" value="1"/>
</dbReference>
<keyword evidence="2 7" id="KW-0813">Transport</keyword>
<dbReference type="PANTHER" id="PTHR32243">
    <property type="entry name" value="MALTOSE TRANSPORT SYSTEM PERMEASE-RELATED"/>
    <property type="match status" value="1"/>
</dbReference>
<dbReference type="PANTHER" id="PTHR32243:SF18">
    <property type="entry name" value="INNER MEMBRANE ABC TRANSPORTER PERMEASE PROTEIN YCJP"/>
    <property type="match status" value="1"/>
</dbReference>
<keyword evidence="5 7" id="KW-1133">Transmembrane helix</keyword>
<dbReference type="InterPro" id="IPR035906">
    <property type="entry name" value="MetI-like_sf"/>
</dbReference>
<evidence type="ECO:0000256" key="2">
    <source>
        <dbReference type="ARBA" id="ARBA00022448"/>
    </source>
</evidence>
<dbReference type="GO" id="GO:0055085">
    <property type="term" value="P:transmembrane transport"/>
    <property type="evidence" value="ECO:0007669"/>
    <property type="project" value="InterPro"/>
</dbReference>
<proteinExistence type="inferred from homology"/>
<dbReference type="Pfam" id="PF00528">
    <property type="entry name" value="BPD_transp_1"/>
    <property type="match status" value="1"/>
</dbReference>
<feature type="transmembrane region" description="Helical" evidence="7">
    <location>
        <begin position="260"/>
        <end position="282"/>
    </location>
</feature>
<evidence type="ECO:0000256" key="1">
    <source>
        <dbReference type="ARBA" id="ARBA00004651"/>
    </source>
</evidence>
<dbReference type="CDD" id="cd06261">
    <property type="entry name" value="TM_PBP2"/>
    <property type="match status" value="1"/>
</dbReference>
<keyword evidence="4 7" id="KW-0812">Transmembrane</keyword>
<evidence type="ECO:0000259" key="8">
    <source>
        <dbReference type="PROSITE" id="PS50928"/>
    </source>
</evidence>
<feature type="transmembrane region" description="Helical" evidence="7">
    <location>
        <begin position="29"/>
        <end position="50"/>
    </location>
</feature>
<keyword evidence="6 7" id="KW-0472">Membrane</keyword>
<dbReference type="InterPro" id="IPR050901">
    <property type="entry name" value="BP-dep_ABC_trans_perm"/>
</dbReference>
<feature type="transmembrane region" description="Helical" evidence="7">
    <location>
        <begin position="89"/>
        <end position="116"/>
    </location>
</feature>